<evidence type="ECO:0000313" key="1">
    <source>
        <dbReference type="EMBL" id="KKK51765.1"/>
    </source>
</evidence>
<reference evidence="1" key="1">
    <citation type="journal article" date="2015" name="Nature">
        <title>Complex archaea that bridge the gap between prokaryotes and eukaryotes.</title>
        <authorList>
            <person name="Spang A."/>
            <person name="Saw J.H."/>
            <person name="Jorgensen S.L."/>
            <person name="Zaremba-Niedzwiedzka K."/>
            <person name="Martijn J."/>
            <person name="Lind A.E."/>
            <person name="van Eijk R."/>
            <person name="Schleper C."/>
            <person name="Guy L."/>
            <person name="Ettema T.J."/>
        </authorList>
    </citation>
    <scope>NUCLEOTIDE SEQUENCE</scope>
</reference>
<sequence length="50" mass="5747">MKDRNILRCVDYCGAEILTESKDRICYKCGRPMKFMGKEQDNNTESKGGI</sequence>
<comment type="caution">
    <text evidence="1">The sequence shown here is derived from an EMBL/GenBank/DDBJ whole genome shotgun (WGS) entry which is preliminary data.</text>
</comment>
<protein>
    <submittedName>
        <fullName evidence="1">Uncharacterized protein</fullName>
    </submittedName>
</protein>
<dbReference type="EMBL" id="LAZR01067348">
    <property type="protein sequence ID" value="KKK51765.1"/>
    <property type="molecule type" value="Genomic_DNA"/>
</dbReference>
<gene>
    <name evidence="1" type="ORF">LCGC14_3111700</name>
</gene>
<proteinExistence type="predicted"/>
<dbReference type="AlphaFoldDB" id="A0A0F8WTS1"/>
<accession>A0A0F8WTS1</accession>
<organism evidence="1">
    <name type="scientific">marine sediment metagenome</name>
    <dbReference type="NCBI Taxonomy" id="412755"/>
    <lineage>
        <taxon>unclassified sequences</taxon>
        <taxon>metagenomes</taxon>
        <taxon>ecological metagenomes</taxon>
    </lineage>
</organism>
<name>A0A0F8WTS1_9ZZZZ</name>